<organism evidence="1 2">
    <name type="scientific">Planoprotostelium fungivorum</name>
    <dbReference type="NCBI Taxonomy" id="1890364"/>
    <lineage>
        <taxon>Eukaryota</taxon>
        <taxon>Amoebozoa</taxon>
        <taxon>Evosea</taxon>
        <taxon>Variosea</taxon>
        <taxon>Cavosteliida</taxon>
        <taxon>Cavosteliaceae</taxon>
        <taxon>Planoprotostelium</taxon>
    </lineage>
</organism>
<name>A0A2P6MMH4_9EUKA</name>
<keyword evidence="2" id="KW-1185">Reference proteome</keyword>
<dbReference type="AlphaFoldDB" id="A0A2P6MMH4"/>
<dbReference type="Proteomes" id="UP000241769">
    <property type="component" value="Unassembled WGS sequence"/>
</dbReference>
<reference evidence="1 2" key="1">
    <citation type="journal article" date="2018" name="Genome Biol. Evol.">
        <title>Multiple Roots of Fruiting Body Formation in Amoebozoa.</title>
        <authorList>
            <person name="Hillmann F."/>
            <person name="Forbes G."/>
            <person name="Novohradska S."/>
            <person name="Ferling I."/>
            <person name="Riege K."/>
            <person name="Groth M."/>
            <person name="Westermann M."/>
            <person name="Marz M."/>
            <person name="Spaller T."/>
            <person name="Winckler T."/>
            <person name="Schaap P."/>
            <person name="Glockner G."/>
        </authorList>
    </citation>
    <scope>NUCLEOTIDE SEQUENCE [LARGE SCALE GENOMIC DNA]</scope>
    <source>
        <strain evidence="1 2">Jena</strain>
    </source>
</reference>
<evidence type="ECO:0000313" key="2">
    <source>
        <dbReference type="Proteomes" id="UP000241769"/>
    </source>
</evidence>
<comment type="caution">
    <text evidence="1">The sequence shown here is derived from an EMBL/GenBank/DDBJ whole genome shotgun (WGS) entry which is preliminary data.</text>
</comment>
<protein>
    <submittedName>
        <fullName evidence="1">Uncharacterized protein</fullName>
    </submittedName>
</protein>
<evidence type="ECO:0000313" key="1">
    <source>
        <dbReference type="EMBL" id="PRP72904.1"/>
    </source>
</evidence>
<dbReference type="EMBL" id="MDYQ01000756">
    <property type="protein sequence ID" value="PRP72904.1"/>
    <property type="molecule type" value="Genomic_DNA"/>
</dbReference>
<accession>A0A2P6MMH4</accession>
<proteinExistence type="predicted"/>
<dbReference type="InParanoid" id="A0A2P6MMH4"/>
<gene>
    <name evidence="1" type="ORF">PROFUN_16908</name>
</gene>
<sequence>MFKSGIVFVTRVTYHWNQRISETQNQVQKHMGYPKMGGCQVSFLISMGLSHCPTVTIRDKGPRALIFLTHITICIIFVNRDIYHWNQRSLLSQKQVERHMAYTLRNMDFAQVRHCFCDLCDIPLESAHLRDSESGTKTHGLPKNGFRFFVRTFITEKTTVQPLPSEIKARRSLLSQKQGTSSQWHIDKVERHMAYTLVQSIFSSGHLHQSKVRITLNNSVRTLNGSVIWTLLKSGIVFVTRVTYHWNQRISETQNQVQKHMGYPKMVRISGVISHLGRVPATVQPLPSEIKARVRYLEITHVERHMAYTLVQSIFSSGHLHQSKVRITLNNSVRTLNGSVIWTLLKSGIVFVTRVTYHWNQRISETQNQVRKYDVR</sequence>